<feature type="chain" id="PRO_5040545208" description="Carboxypeptidase" evidence="10">
    <location>
        <begin position="21"/>
        <end position="604"/>
    </location>
</feature>
<dbReference type="Proteomes" id="UP001153069">
    <property type="component" value="Unassembled WGS sequence"/>
</dbReference>
<dbReference type="GO" id="GO:0004185">
    <property type="term" value="F:serine-type carboxypeptidase activity"/>
    <property type="evidence" value="ECO:0007669"/>
    <property type="project" value="UniProtKB-UniRule"/>
</dbReference>
<dbReference type="AlphaFoldDB" id="A0A9N8EXQ2"/>
<keyword evidence="5" id="KW-0053">Apoptosis</keyword>
<evidence type="ECO:0000256" key="11">
    <source>
        <dbReference type="SAM" id="Phobius"/>
    </source>
</evidence>
<dbReference type="InterPro" id="IPR029058">
    <property type="entry name" value="AB_hydrolase_fold"/>
</dbReference>
<keyword evidence="10 12" id="KW-0121">Carboxypeptidase</keyword>
<evidence type="ECO:0000256" key="2">
    <source>
        <dbReference type="ARBA" id="ARBA00004393"/>
    </source>
</evidence>
<dbReference type="PROSITE" id="PS00131">
    <property type="entry name" value="CARBOXYPEPT_SER_SER"/>
    <property type="match status" value="1"/>
</dbReference>
<evidence type="ECO:0000313" key="13">
    <source>
        <dbReference type="Proteomes" id="UP001153069"/>
    </source>
</evidence>
<keyword evidence="4 11" id="KW-0812">Transmembrane</keyword>
<dbReference type="Pfam" id="PF00450">
    <property type="entry name" value="Peptidase_S10"/>
    <property type="match status" value="1"/>
</dbReference>
<name>A0A9N8EXQ2_9STRA</name>
<dbReference type="EMBL" id="CAICTM010001916">
    <property type="protein sequence ID" value="CAB9526964.1"/>
    <property type="molecule type" value="Genomic_DNA"/>
</dbReference>
<dbReference type="InterPro" id="IPR018202">
    <property type="entry name" value="Ser_caboxypep_ser_AS"/>
</dbReference>
<feature type="transmembrane region" description="Helical" evidence="11">
    <location>
        <begin position="563"/>
        <end position="585"/>
    </location>
</feature>
<comment type="caution">
    <text evidence="12">The sequence shown here is derived from an EMBL/GenBank/DDBJ whole genome shotgun (WGS) entry which is preliminary data.</text>
</comment>
<dbReference type="PANTHER" id="PTHR11802:SF190">
    <property type="entry name" value="PHEROMONE-PROCESSING CARBOXYPEPTIDASE KEX1"/>
    <property type="match status" value="1"/>
</dbReference>
<evidence type="ECO:0000256" key="4">
    <source>
        <dbReference type="ARBA" id="ARBA00022692"/>
    </source>
</evidence>
<organism evidence="12 13">
    <name type="scientific">Seminavis robusta</name>
    <dbReference type="NCBI Taxonomy" id="568900"/>
    <lineage>
        <taxon>Eukaryota</taxon>
        <taxon>Sar</taxon>
        <taxon>Stramenopiles</taxon>
        <taxon>Ochrophyta</taxon>
        <taxon>Bacillariophyta</taxon>
        <taxon>Bacillariophyceae</taxon>
        <taxon>Bacillariophycidae</taxon>
        <taxon>Naviculales</taxon>
        <taxon>Naviculaceae</taxon>
        <taxon>Seminavis</taxon>
    </lineage>
</organism>
<protein>
    <recommendedName>
        <fullName evidence="10">Carboxypeptidase</fullName>
        <ecNumber evidence="10">3.4.16.-</ecNumber>
    </recommendedName>
</protein>
<dbReference type="PANTHER" id="PTHR11802">
    <property type="entry name" value="SERINE PROTEASE FAMILY S10 SERINE CARBOXYPEPTIDASE"/>
    <property type="match status" value="1"/>
</dbReference>
<keyword evidence="7 11" id="KW-1133">Transmembrane helix</keyword>
<evidence type="ECO:0000256" key="8">
    <source>
        <dbReference type="ARBA" id="ARBA00023034"/>
    </source>
</evidence>
<keyword evidence="10" id="KW-0378">Hydrolase</keyword>
<evidence type="ECO:0000256" key="10">
    <source>
        <dbReference type="RuleBase" id="RU361156"/>
    </source>
</evidence>
<proteinExistence type="inferred from homology"/>
<dbReference type="GO" id="GO:0006508">
    <property type="term" value="P:proteolysis"/>
    <property type="evidence" value="ECO:0007669"/>
    <property type="project" value="UniProtKB-KW"/>
</dbReference>
<reference evidence="12" key="1">
    <citation type="submission" date="2020-06" db="EMBL/GenBank/DDBJ databases">
        <authorList>
            <consortium name="Plant Systems Biology data submission"/>
        </authorList>
    </citation>
    <scope>NUCLEOTIDE SEQUENCE</scope>
    <source>
        <strain evidence="12">D6</strain>
    </source>
</reference>
<evidence type="ECO:0000256" key="6">
    <source>
        <dbReference type="ARBA" id="ARBA00022729"/>
    </source>
</evidence>
<keyword evidence="10" id="KW-0645">Protease</keyword>
<accession>A0A9N8EXQ2</accession>
<dbReference type="Gene3D" id="3.40.50.1820">
    <property type="entry name" value="alpha/beta hydrolase"/>
    <property type="match status" value="1"/>
</dbReference>
<feature type="signal peptide" evidence="10">
    <location>
        <begin position="1"/>
        <end position="20"/>
    </location>
</feature>
<dbReference type="SUPFAM" id="SSF53474">
    <property type="entry name" value="alpha/beta-Hydrolases"/>
    <property type="match status" value="1"/>
</dbReference>
<evidence type="ECO:0000256" key="5">
    <source>
        <dbReference type="ARBA" id="ARBA00022703"/>
    </source>
</evidence>
<dbReference type="InterPro" id="IPR033124">
    <property type="entry name" value="Ser_caboxypep_his_AS"/>
</dbReference>
<evidence type="ECO:0000256" key="3">
    <source>
        <dbReference type="ARBA" id="ARBA00009431"/>
    </source>
</evidence>
<evidence type="ECO:0000313" key="12">
    <source>
        <dbReference type="EMBL" id="CAB9526964.1"/>
    </source>
</evidence>
<comment type="similarity">
    <text evidence="3 10">Belongs to the peptidase S10 family.</text>
</comment>
<keyword evidence="13" id="KW-1185">Reference proteome</keyword>
<dbReference type="InterPro" id="IPR001563">
    <property type="entry name" value="Peptidase_S10"/>
</dbReference>
<dbReference type="PRINTS" id="PR00724">
    <property type="entry name" value="CRBOXYPTASEC"/>
</dbReference>
<evidence type="ECO:0000256" key="9">
    <source>
        <dbReference type="ARBA" id="ARBA00023136"/>
    </source>
</evidence>
<sequence length="604" mass="67420">MRWMATIVLLVALGLDLVQFSSHSMAMALEEACLPQPPLLRTTEKKAVDYLVKGLEEVEPAFADAFDGLMYAGLLPVANDEPEDDNDTNSTAEFMFWLFVPHQPTVPDTMVLWLNGGPGCSSILGGVLLENGPVTLGHQPTGSCCLDPSAPLRKNPHAWTQSTVMLYVEQPTNVGFSRGGKQPQSEDGISRDFYGFLQSFYTVFSDLTNHRLSLFGESYAGYFVPAIAHRIAEENECIKTSEDNNSRIRIPLDSIGIGNGWMDATVQGPAVIDYAWWHGMIDSYTRDVFHQEWKSCFDNWNDQQDRSEPPPFHSFTLPDECGIMEAILAAAGRDVLPDGLSPNEYDVTTFDPYAVIGGHDTTFTKFMNHPKVKEALNVPEDSAEWVGCIQGAGRRRQLTQLRQLALLDQDKPVSVVPYVAELLDRWNIRVLVYNGDDDMSTNAQGSEVLLNQMQWSGHKAWKVASRGIWMLRNKTVAGFSKKYGNLTFLVVKNSGHLVPLNQPLQALDLVERFLQNQPFWDIPLPSFVLSSSSKTLSGSASWPSLDGGEHDNINKHRGHRGRLWRWVLGQFAFAVVCFAAGAMAARSWRRQGYQQLQRSDTTKV</sequence>
<dbReference type="PROSITE" id="PS00560">
    <property type="entry name" value="CARBOXYPEPT_SER_HIS"/>
    <property type="match status" value="1"/>
</dbReference>
<keyword evidence="9 11" id="KW-0472">Membrane</keyword>
<evidence type="ECO:0000256" key="1">
    <source>
        <dbReference type="ARBA" id="ARBA00001003"/>
    </source>
</evidence>
<keyword evidence="8" id="KW-0333">Golgi apparatus</keyword>
<comment type="catalytic activity">
    <reaction evidence="1">
        <text>Preferential release of a C-terminal arginine or lysine residue.</text>
        <dbReference type="EC" id="3.4.16.6"/>
    </reaction>
</comment>
<dbReference type="GO" id="GO:0005794">
    <property type="term" value="C:Golgi apparatus"/>
    <property type="evidence" value="ECO:0007669"/>
    <property type="project" value="UniProtKB-SubCell"/>
</dbReference>
<dbReference type="EC" id="3.4.16.-" evidence="10"/>
<evidence type="ECO:0000256" key="7">
    <source>
        <dbReference type="ARBA" id="ARBA00022989"/>
    </source>
</evidence>
<comment type="subcellular location">
    <subcellularLocation>
        <location evidence="2">Golgi apparatus</location>
        <location evidence="2">trans-Golgi network membrane</location>
        <topology evidence="2">Single-pass type I membrane protein</topology>
    </subcellularLocation>
</comment>
<gene>
    <name evidence="12" type="ORF">SEMRO_1918_G305390.1</name>
</gene>
<keyword evidence="6 10" id="KW-0732">Signal</keyword>
<dbReference type="OrthoDB" id="443318at2759"/>